<keyword evidence="8" id="KW-1185">Reference proteome</keyword>
<keyword evidence="6" id="KW-0503">Monooxygenase</keyword>
<dbReference type="EMBL" id="BMMX01000009">
    <property type="protein sequence ID" value="GGK90849.1"/>
    <property type="molecule type" value="Genomic_DNA"/>
</dbReference>
<dbReference type="Pfam" id="PF00067">
    <property type="entry name" value="p450"/>
    <property type="match status" value="1"/>
</dbReference>
<dbReference type="GO" id="GO:0016705">
    <property type="term" value="F:oxidoreductase activity, acting on paired donors, with incorporation or reduction of molecular oxygen"/>
    <property type="evidence" value="ECO:0007669"/>
    <property type="project" value="InterPro"/>
</dbReference>
<dbReference type="GO" id="GO:0004497">
    <property type="term" value="F:monooxygenase activity"/>
    <property type="evidence" value="ECO:0007669"/>
    <property type="project" value="UniProtKB-KW"/>
</dbReference>
<dbReference type="CDD" id="cd11031">
    <property type="entry name" value="Cyp158A-like"/>
    <property type="match status" value="1"/>
</dbReference>
<dbReference type="InterPro" id="IPR036396">
    <property type="entry name" value="Cyt_P450_sf"/>
</dbReference>
<keyword evidence="2" id="KW-0349">Heme</keyword>
<dbReference type="RefSeq" id="WP_189079427.1">
    <property type="nucleotide sequence ID" value="NZ_BMMX01000009.1"/>
</dbReference>
<accession>A0A8J3C006</accession>
<dbReference type="Gene3D" id="1.10.630.10">
    <property type="entry name" value="Cytochrome P450"/>
    <property type="match status" value="1"/>
</dbReference>
<dbReference type="PANTHER" id="PTHR46696">
    <property type="entry name" value="P450, PUTATIVE (EUROFUNG)-RELATED"/>
    <property type="match status" value="1"/>
</dbReference>
<comment type="similarity">
    <text evidence="1">Belongs to the cytochrome P450 family.</text>
</comment>
<dbReference type="SUPFAM" id="SSF48264">
    <property type="entry name" value="Cytochrome P450"/>
    <property type="match status" value="1"/>
</dbReference>
<dbReference type="GO" id="GO:0017000">
    <property type="term" value="P:antibiotic biosynthetic process"/>
    <property type="evidence" value="ECO:0007669"/>
    <property type="project" value="UniProtKB-ARBA"/>
</dbReference>
<proteinExistence type="inferred from homology"/>
<comment type="caution">
    <text evidence="7">The sequence shown here is derived from an EMBL/GenBank/DDBJ whole genome shotgun (WGS) entry which is preliminary data.</text>
</comment>
<name>A0A8J3C006_9ACTN</name>
<reference evidence="7" key="2">
    <citation type="submission" date="2020-09" db="EMBL/GenBank/DDBJ databases">
        <authorList>
            <person name="Sun Q."/>
            <person name="Zhou Y."/>
        </authorList>
    </citation>
    <scope>NUCLEOTIDE SEQUENCE</scope>
    <source>
        <strain evidence="7">CGMCC 4.7299</strain>
    </source>
</reference>
<sequence>MAAAGEAIAYPFEAYDGMRVTAQRSGLGEGEPLVRVRLPFGGDGWLARRYTDVRQVLTDPRFSRQAAFGRDVPRAHPLIRDEPGTMDLDPPEHTRLRRLVSMAFSTARVERIRPQVQRIIDEFLDGILAAGAPADLMETVCWPFSVAVICDVLGIPPHRRSRLRGLIDVSVGRDAFPPDEIRQARLDLRDGVAALVTERQERLDDDIISALIRARFDDDRLTAQELVELSLGILMAGLETPANQLGNFVYTLLTHPDELAKLRDRPELIGSAVEELTRHVPIGASANHPRIALEDMEFGGVLIRAGDAVFVDFIAANRDPRVFADPDLFDITREVNPHVGYGHGVHRCLGARLAQMELQVAVSTVVRRLPGLRLAVEPDDVPWKMGRVFRGPSLLTVTWDSAGHC</sequence>
<dbReference type="InterPro" id="IPR001128">
    <property type="entry name" value="Cyt_P450"/>
</dbReference>
<gene>
    <name evidence="7" type="ORF">GCM10012284_25870</name>
</gene>
<evidence type="ECO:0000256" key="4">
    <source>
        <dbReference type="ARBA" id="ARBA00023002"/>
    </source>
</evidence>
<evidence type="ECO:0000256" key="2">
    <source>
        <dbReference type="ARBA" id="ARBA00022617"/>
    </source>
</evidence>
<organism evidence="7 8">
    <name type="scientific">Mangrovihabitans endophyticus</name>
    <dbReference type="NCBI Taxonomy" id="1751298"/>
    <lineage>
        <taxon>Bacteria</taxon>
        <taxon>Bacillati</taxon>
        <taxon>Actinomycetota</taxon>
        <taxon>Actinomycetes</taxon>
        <taxon>Micromonosporales</taxon>
        <taxon>Micromonosporaceae</taxon>
        <taxon>Mangrovihabitans</taxon>
    </lineage>
</organism>
<keyword evidence="4" id="KW-0560">Oxidoreductase</keyword>
<dbReference type="Proteomes" id="UP000656042">
    <property type="component" value="Unassembled WGS sequence"/>
</dbReference>
<evidence type="ECO:0000256" key="5">
    <source>
        <dbReference type="ARBA" id="ARBA00023004"/>
    </source>
</evidence>
<evidence type="ECO:0000256" key="6">
    <source>
        <dbReference type="ARBA" id="ARBA00023033"/>
    </source>
</evidence>
<evidence type="ECO:0000256" key="1">
    <source>
        <dbReference type="ARBA" id="ARBA00010617"/>
    </source>
</evidence>
<dbReference type="GO" id="GO:0020037">
    <property type="term" value="F:heme binding"/>
    <property type="evidence" value="ECO:0007669"/>
    <property type="project" value="InterPro"/>
</dbReference>
<evidence type="ECO:0000313" key="7">
    <source>
        <dbReference type="EMBL" id="GGK90849.1"/>
    </source>
</evidence>
<dbReference type="PANTHER" id="PTHR46696:SF1">
    <property type="entry name" value="CYTOCHROME P450 YJIB-RELATED"/>
    <property type="match status" value="1"/>
</dbReference>
<dbReference type="AlphaFoldDB" id="A0A8J3C006"/>
<reference evidence="7" key="1">
    <citation type="journal article" date="2014" name="Int. J. Syst. Evol. Microbiol.">
        <title>Complete genome sequence of Corynebacterium casei LMG S-19264T (=DSM 44701T), isolated from a smear-ripened cheese.</title>
        <authorList>
            <consortium name="US DOE Joint Genome Institute (JGI-PGF)"/>
            <person name="Walter F."/>
            <person name="Albersmeier A."/>
            <person name="Kalinowski J."/>
            <person name="Ruckert C."/>
        </authorList>
    </citation>
    <scope>NUCLEOTIDE SEQUENCE</scope>
    <source>
        <strain evidence="7">CGMCC 4.7299</strain>
    </source>
</reference>
<evidence type="ECO:0000256" key="3">
    <source>
        <dbReference type="ARBA" id="ARBA00022723"/>
    </source>
</evidence>
<protein>
    <submittedName>
        <fullName evidence="7">Cytochrome P450</fullName>
    </submittedName>
</protein>
<dbReference type="GO" id="GO:0005506">
    <property type="term" value="F:iron ion binding"/>
    <property type="evidence" value="ECO:0007669"/>
    <property type="project" value="InterPro"/>
</dbReference>
<keyword evidence="3" id="KW-0479">Metal-binding</keyword>
<dbReference type="FunFam" id="1.10.630.10:FF:000018">
    <property type="entry name" value="Cytochrome P450 monooxygenase"/>
    <property type="match status" value="1"/>
</dbReference>
<dbReference type="InterPro" id="IPR002397">
    <property type="entry name" value="Cyt_P450_B"/>
</dbReference>
<keyword evidence="5" id="KW-0408">Iron</keyword>
<evidence type="ECO:0000313" key="8">
    <source>
        <dbReference type="Proteomes" id="UP000656042"/>
    </source>
</evidence>
<dbReference type="PRINTS" id="PR00359">
    <property type="entry name" value="BP450"/>
</dbReference>
<dbReference type="PRINTS" id="PR00385">
    <property type="entry name" value="P450"/>
</dbReference>